<name>A0A2G5I446_CERBT</name>
<reference evidence="2 4" key="2">
    <citation type="submission" date="2023-09" db="EMBL/GenBank/DDBJ databases">
        <title>Complete-Gapless Cercospora beticola genome.</title>
        <authorList>
            <person name="Wyatt N.A."/>
            <person name="Spanner R.E."/>
            <person name="Bolton M.D."/>
        </authorList>
    </citation>
    <scope>NUCLEOTIDE SEQUENCE [LARGE SCALE GENOMIC DNA]</scope>
    <source>
        <strain evidence="2">Cb09-40</strain>
    </source>
</reference>
<proteinExistence type="predicted"/>
<dbReference type="EMBL" id="CP134186">
    <property type="protein sequence ID" value="WPA99413.1"/>
    <property type="molecule type" value="Genomic_DNA"/>
</dbReference>
<dbReference type="OrthoDB" id="432970at2759"/>
<evidence type="ECO:0000313" key="1">
    <source>
        <dbReference type="EMBL" id="PIA99538.1"/>
    </source>
</evidence>
<reference evidence="1 3" key="1">
    <citation type="submission" date="2015-10" db="EMBL/GenBank/DDBJ databases">
        <title>The cercosporin biosynthetic gene cluster was horizontally transferred to several fungal lineages and shown to be expanded in Cercospora beticola based on microsynteny with recipient genomes.</title>
        <authorList>
            <person name="De Jonge R."/>
            <person name="Ebert M.K."/>
            <person name="Suttle J.C."/>
            <person name="Jurick Ii W.M."/>
            <person name="Secor G.A."/>
            <person name="Thomma B.P."/>
            <person name="Van De Peer Y."/>
            <person name="Bolton M.D."/>
        </authorList>
    </citation>
    <scope>NUCLEOTIDE SEQUENCE [LARGE SCALE GENOMIC DNA]</scope>
    <source>
        <strain evidence="1 3">09-40</strain>
    </source>
</reference>
<protein>
    <submittedName>
        <fullName evidence="1">Uncharacterized protein</fullName>
    </submittedName>
</protein>
<evidence type="ECO:0000313" key="2">
    <source>
        <dbReference type="EMBL" id="WPA99413.1"/>
    </source>
</evidence>
<dbReference type="Proteomes" id="UP000230605">
    <property type="component" value="Chromosome 3"/>
</dbReference>
<evidence type="ECO:0000313" key="4">
    <source>
        <dbReference type="Proteomes" id="UP001302367"/>
    </source>
</evidence>
<accession>A0A2G5I446</accession>
<sequence length="233" mass="26226">MRMSLADMMRMAKAFKDSEENTPPSAEEETDTIYYLKTSTPHLYDISMSGPYKMLPQLFLQAAHNFGPECRPGIDTLNDFVIDEEHFVPFQHISSPINGNPNLVRRVQLIRRTNAQIAEKLPCPVWNVVYAQPRLEGPQQVSLGIVPMRTLDILDSFESKNEANAAARQKMSELLVKEGQARHRSVEMPMPGGTFGGAIVVKDTLAIKWTIEVKKDSGGVEFYEQLETSRVSQ</sequence>
<organism evidence="1 3">
    <name type="scientific">Cercospora beticola</name>
    <name type="common">Sugarbeet leaf spot fungus</name>
    <dbReference type="NCBI Taxonomy" id="122368"/>
    <lineage>
        <taxon>Eukaryota</taxon>
        <taxon>Fungi</taxon>
        <taxon>Dikarya</taxon>
        <taxon>Ascomycota</taxon>
        <taxon>Pezizomycotina</taxon>
        <taxon>Dothideomycetes</taxon>
        <taxon>Dothideomycetidae</taxon>
        <taxon>Mycosphaerellales</taxon>
        <taxon>Mycosphaerellaceae</taxon>
        <taxon>Cercospora</taxon>
    </lineage>
</organism>
<dbReference type="EMBL" id="LKMD01000101">
    <property type="protein sequence ID" value="PIA99538.1"/>
    <property type="molecule type" value="Genomic_DNA"/>
</dbReference>
<keyword evidence="4" id="KW-1185">Reference proteome</keyword>
<dbReference type="Proteomes" id="UP001302367">
    <property type="component" value="Chromosome 3"/>
</dbReference>
<evidence type="ECO:0000313" key="3">
    <source>
        <dbReference type="Proteomes" id="UP000230605"/>
    </source>
</evidence>
<dbReference type="AlphaFoldDB" id="A0A2G5I446"/>
<gene>
    <name evidence="1" type="ORF">CB0940_02293</name>
    <name evidence="2" type="ORF">RHO25_004030</name>
</gene>